<dbReference type="InterPro" id="IPR023779">
    <property type="entry name" value="Chromodomain_CS"/>
</dbReference>
<gene>
    <name evidence="4" type="ORF">Lalb_Chr10g0091841</name>
</gene>
<dbReference type="GO" id="GO:0031507">
    <property type="term" value="P:heterochromatin formation"/>
    <property type="evidence" value="ECO:0007669"/>
    <property type="project" value="InterPro"/>
</dbReference>
<dbReference type="InterPro" id="IPR044251">
    <property type="entry name" value="LHP1-like"/>
</dbReference>
<dbReference type="Proteomes" id="UP000447434">
    <property type="component" value="Chromosome 10"/>
</dbReference>
<dbReference type="InterPro" id="IPR000953">
    <property type="entry name" value="Chromo/chromo_shadow_dom"/>
</dbReference>
<dbReference type="Pfam" id="PF00385">
    <property type="entry name" value="Chromo"/>
    <property type="match status" value="1"/>
</dbReference>
<dbReference type="InterPro" id="IPR023780">
    <property type="entry name" value="Chromo_domain"/>
</dbReference>
<dbReference type="PANTHER" id="PTHR47240">
    <property type="entry name" value="CHROMO DOMAIN-CONTAINING PROTEIN LHP1"/>
    <property type="match status" value="1"/>
</dbReference>
<dbReference type="PRINTS" id="PR00504">
    <property type="entry name" value="CHROMODOMAIN"/>
</dbReference>
<keyword evidence="2" id="KW-0539">Nucleus</keyword>
<dbReference type="InterPro" id="IPR008251">
    <property type="entry name" value="Chromo_shadow_dom"/>
</dbReference>
<evidence type="ECO:0000313" key="5">
    <source>
        <dbReference type="Proteomes" id="UP000447434"/>
    </source>
</evidence>
<evidence type="ECO:0000256" key="2">
    <source>
        <dbReference type="ARBA" id="ARBA00023242"/>
    </source>
</evidence>
<dbReference type="OrthoDB" id="1918685at2759"/>
<proteinExistence type="predicted"/>
<feature type="domain" description="Chromo" evidence="3">
    <location>
        <begin position="21"/>
        <end position="80"/>
    </location>
</feature>
<dbReference type="EMBL" id="WOCE01000010">
    <property type="protein sequence ID" value="KAE9604938.1"/>
    <property type="molecule type" value="Genomic_DNA"/>
</dbReference>
<dbReference type="Gene3D" id="2.40.50.40">
    <property type="match status" value="1"/>
</dbReference>
<name>A0A6A4PTU7_LUPAL</name>
<dbReference type="PANTHER" id="PTHR47240:SF2">
    <property type="entry name" value="CHROMO DOMAIN-CONTAINING PROTEIN LHP1"/>
    <property type="match status" value="1"/>
</dbReference>
<dbReference type="PROSITE" id="PS50013">
    <property type="entry name" value="CHROMO_2"/>
    <property type="match status" value="1"/>
</dbReference>
<reference evidence="5" key="1">
    <citation type="journal article" date="2020" name="Nat. Commun.">
        <title>Genome sequence of the cluster root forming white lupin.</title>
        <authorList>
            <person name="Hufnagel B."/>
            <person name="Marques A."/>
            <person name="Soriano A."/>
            <person name="Marques L."/>
            <person name="Divol F."/>
            <person name="Doumas P."/>
            <person name="Sallet E."/>
            <person name="Mancinotti D."/>
            <person name="Carrere S."/>
            <person name="Marande W."/>
            <person name="Arribat S."/>
            <person name="Keller J."/>
            <person name="Huneau C."/>
            <person name="Blein T."/>
            <person name="Aime D."/>
            <person name="Laguerre M."/>
            <person name="Taylor J."/>
            <person name="Schubert V."/>
            <person name="Nelson M."/>
            <person name="Geu-Flores F."/>
            <person name="Crespi M."/>
            <person name="Gallardo-Guerrero K."/>
            <person name="Delaux P.-M."/>
            <person name="Salse J."/>
            <person name="Berges H."/>
            <person name="Guyot R."/>
            <person name="Gouzy J."/>
            <person name="Peret B."/>
        </authorList>
    </citation>
    <scope>NUCLEOTIDE SEQUENCE [LARGE SCALE GENOMIC DNA]</scope>
    <source>
        <strain evidence="5">cv. Amiga</strain>
    </source>
</reference>
<dbReference type="GO" id="GO:0000792">
    <property type="term" value="C:heterochromatin"/>
    <property type="evidence" value="ECO:0007669"/>
    <property type="project" value="UniProtKB-ARBA"/>
</dbReference>
<dbReference type="InterPro" id="IPR017984">
    <property type="entry name" value="Chromo_dom_subgr"/>
</dbReference>
<dbReference type="SMART" id="SM00300">
    <property type="entry name" value="ChSh"/>
    <property type="match status" value="1"/>
</dbReference>
<evidence type="ECO:0000256" key="1">
    <source>
        <dbReference type="ARBA" id="ARBA00004123"/>
    </source>
</evidence>
<dbReference type="SMART" id="SM00298">
    <property type="entry name" value="CHROMO"/>
    <property type="match status" value="1"/>
</dbReference>
<organism evidence="4 5">
    <name type="scientific">Lupinus albus</name>
    <name type="common">White lupine</name>
    <name type="synonym">Lupinus termis</name>
    <dbReference type="NCBI Taxonomy" id="3870"/>
    <lineage>
        <taxon>Eukaryota</taxon>
        <taxon>Viridiplantae</taxon>
        <taxon>Streptophyta</taxon>
        <taxon>Embryophyta</taxon>
        <taxon>Tracheophyta</taxon>
        <taxon>Spermatophyta</taxon>
        <taxon>Magnoliopsida</taxon>
        <taxon>eudicotyledons</taxon>
        <taxon>Gunneridae</taxon>
        <taxon>Pentapetalae</taxon>
        <taxon>rosids</taxon>
        <taxon>fabids</taxon>
        <taxon>Fabales</taxon>
        <taxon>Fabaceae</taxon>
        <taxon>Papilionoideae</taxon>
        <taxon>50 kb inversion clade</taxon>
        <taxon>genistoids sensu lato</taxon>
        <taxon>core genistoids</taxon>
        <taxon>Genisteae</taxon>
        <taxon>Lupinus</taxon>
    </lineage>
</organism>
<keyword evidence="5" id="KW-1185">Reference proteome</keyword>
<dbReference type="AlphaFoldDB" id="A0A6A4PTU7"/>
<accession>A0A6A4PTU7</accession>
<dbReference type="CDD" id="cd00024">
    <property type="entry name" value="CD_CSD"/>
    <property type="match status" value="1"/>
</dbReference>
<comment type="subcellular location">
    <subcellularLocation>
        <location evidence="1">Nucleus</location>
    </subcellularLocation>
</comment>
<dbReference type="InterPro" id="IPR016197">
    <property type="entry name" value="Chromo-like_dom_sf"/>
</dbReference>
<comment type="caution">
    <text evidence="4">The sequence shown here is derived from an EMBL/GenBank/DDBJ whole genome shotgun (WGS) entry which is preliminary data.</text>
</comment>
<dbReference type="SUPFAM" id="SSF54160">
    <property type="entry name" value="Chromo domain-like"/>
    <property type="match status" value="1"/>
</dbReference>
<dbReference type="GO" id="GO:0005634">
    <property type="term" value="C:nucleus"/>
    <property type="evidence" value="ECO:0007669"/>
    <property type="project" value="UniProtKB-SubCell"/>
</dbReference>
<dbReference type="PROSITE" id="PS00598">
    <property type="entry name" value="CHROMO_1"/>
    <property type="match status" value="1"/>
</dbReference>
<evidence type="ECO:0000259" key="3">
    <source>
        <dbReference type="PROSITE" id="PS50013"/>
    </source>
</evidence>
<sequence>MKGEENKERSENENATLDGFYDVEAIRRKRIFKGKVQYLVKWEGWPESTNTWEPLQNLKNVPEMIEAFEESMKNSGKTIKYTPKNMAEESTNEEISSDEEMNDNEENDLIDEEVQEDKVDPSKKPAKVVPFNDDHDVIRIIRVTHYAPRDENNRDVLINFLVVRSDGEEVTVSNKYLMANNPLLLIDFYENRLRVNGI</sequence>
<evidence type="ECO:0000313" key="4">
    <source>
        <dbReference type="EMBL" id="KAE9604938.1"/>
    </source>
</evidence>
<protein>
    <submittedName>
        <fullName evidence="4">Putative chromatin remodeling &amp; transcriptional activation CHROMO-DOMAIN family</fullName>
    </submittedName>
</protein>